<dbReference type="Gene3D" id="3.50.50.60">
    <property type="entry name" value="FAD/NAD(P)-binding domain"/>
    <property type="match status" value="1"/>
</dbReference>
<dbReference type="HOGENOM" id="CLU_353744_0_0_1"/>
<evidence type="ECO:0000259" key="6">
    <source>
        <dbReference type="Pfam" id="PF00890"/>
    </source>
</evidence>
<dbReference type="EMBL" id="KN847323">
    <property type="protein sequence ID" value="KIW50440.1"/>
    <property type="molecule type" value="Genomic_DNA"/>
</dbReference>
<dbReference type="Pfam" id="PF00890">
    <property type="entry name" value="FAD_binding_2"/>
    <property type="match status" value="1"/>
</dbReference>
<dbReference type="PANTHER" id="PTHR43400">
    <property type="entry name" value="FUMARATE REDUCTASE"/>
    <property type="match status" value="1"/>
</dbReference>
<sequence length="794" mass="87340">MEQHFDVIVVGGGNTACCAALAACEAGARVAIVEAAPKHERGGNSRFAGTAWRFPHNGKKHLEPLLARNSLGDFDRCTMGSYTAEQFTQDMLKKSGGRHDRDEIATIVKHGYDTIKWMAEHEVPFILPLNMWVHRESSEVVGLNPGVPVINQDNGRGLTDAMWAAVEKTTISVFYASPAHDLIAEGDKILGVRVRREECFVNFYGKVILACGGFEANPRMRRQYLGEGMELSVVRGTRFNTGVMLEKAINAGAQAQGHWGGYHCAPLDIDTPKVGDFNILDAWERYSFPYSIMVNTAAQRFVDEGEDEPSLTYSKMGAAIVKQQDGKAFQIFDQKVLHLLEPRYKTHATPIEADSIEVLAEKLGLEARALRKTVDDFNAATPKGRPFDPFQNDGLSTTPSLLPTKSNWALPLDKPPFVAYTVTTGITFTFGGIKTDRKARVLTNENRPMHGLYAVGEITGGFYFGYAAGASLIRSSVLAKIAGPQGDGQVYVKVSALNGGFVTLPERLFVTDADPEKTSTVPSMCFLIEHPVPGSDRPKRIVFDLGIKRDLSSYAAGMQGHISKRQPIVTSPDTKDSLAGGGLSAATDIDYVMLSHVHWDHIGMPSDYEKAKFIVGSGTFYILEHGAPHYTKDMMEVDPLPVDRTYELPPVPTSTRKHTASTQQTQHRWQSISTLPNAVDFFGDGSLFLIDSPGHLQGHTNALLRVRPGKWVYLGGDCCHDARILTGEKGIATYDDGHGGMRSVHSELPEATETIKTIRNFLEVNGESVEWVVAHDLGWANANKHRFFPQWMYA</sequence>
<dbReference type="InterPro" id="IPR036188">
    <property type="entry name" value="FAD/NAD-bd_sf"/>
</dbReference>
<dbReference type="GO" id="GO:0016491">
    <property type="term" value="F:oxidoreductase activity"/>
    <property type="evidence" value="ECO:0007669"/>
    <property type="project" value="UniProtKB-KW"/>
</dbReference>
<dbReference type="InterPro" id="IPR036866">
    <property type="entry name" value="RibonucZ/Hydroxyglut_hydro"/>
</dbReference>
<evidence type="ECO:0000256" key="3">
    <source>
        <dbReference type="ARBA" id="ARBA00022827"/>
    </source>
</evidence>
<evidence type="ECO:0000256" key="4">
    <source>
        <dbReference type="ARBA" id="ARBA00023002"/>
    </source>
</evidence>
<comment type="cofactor">
    <cofactor evidence="1">
        <name>FAD</name>
        <dbReference type="ChEBI" id="CHEBI:57692"/>
    </cofactor>
</comment>
<dbReference type="RefSeq" id="XP_013311024.1">
    <property type="nucleotide sequence ID" value="XM_013455570.1"/>
</dbReference>
<accession>A0A0D2E6S6</accession>
<proteinExistence type="predicted"/>
<evidence type="ECO:0000256" key="2">
    <source>
        <dbReference type="ARBA" id="ARBA00022630"/>
    </source>
</evidence>
<evidence type="ECO:0000256" key="5">
    <source>
        <dbReference type="SAM" id="MobiDB-lite"/>
    </source>
</evidence>
<keyword evidence="4" id="KW-0560">Oxidoreductase</keyword>
<evidence type="ECO:0000313" key="8">
    <source>
        <dbReference type="Proteomes" id="UP000054342"/>
    </source>
</evidence>
<dbReference type="CDD" id="cd07730">
    <property type="entry name" value="metallo-hydrolase-like_MBL-fold"/>
    <property type="match status" value="1"/>
</dbReference>
<dbReference type="STRING" id="348802.A0A0D2E6S6"/>
<dbReference type="PANTHER" id="PTHR43400:SF7">
    <property type="entry name" value="FAD-DEPENDENT OXIDOREDUCTASE 2 FAD BINDING DOMAIN-CONTAINING PROTEIN"/>
    <property type="match status" value="1"/>
</dbReference>
<name>A0A0D2E6S6_9EURO</name>
<feature type="domain" description="FAD-dependent oxidoreductase 2 FAD-binding" evidence="6">
    <location>
        <begin position="6"/>
        <end position="470"/>
    </location>
</feature>
<gene>
    <name evidence="7" type="ORF">PV05_12027</name>
</gene>
<dbReference type="OrthoDB" id="7777654at2759"/>
<evidence type="ECO:0000313" key="7">
    <source>
        <dbReference type="EMBL" id="KIW50440.1"/>
    </source>
</evidence>
<dbReference type="InterPro" id="IPR003953">
    <property type="entry name" value="FAD-dep_OxRdtase_2_FAD-bd"/>
</dbReference>
<organism evidence="7 8">
    <name type="scientific">Exophiala xenobiotica</name>
    <dbReference type="NCBI Taxonomy" id="348802"/>
    <lineage>
        <taxon>Eukaryota</taxon>
        <taxon>Fungi</taxon>
        <taxon>Dikarya</taxon>
        <taxon>Ascomycota</taxon>
        <taxon>Pezizomycotina</taxon>
        <taxon>Eurotiomycetes</taxon>
        <taxon>Chaetothyriomycetidae</taxon>
        <taxon>Chaetothyriales</taxon>
        <taxon>Herpotrichiellaceae</taxon>
        <taxon>Exophiala</taxon>
    </lineage>
</organism>
<dbReference type="Proteomes" id="UP000054342">
    <property type="component" value="Unassembled WGS sequence"/>
</dbReference>
<dbReference type="InterPro" id="IPR027477">
    <property type="entry name" value="Succ_DH/fumarate_Rdtase_cat_sf"/>
</dbReference>
<dbReference type="SUPFAM" id="SSF51905">
    <property type="entry name" value="FAD/NAD(P)-binding domain"/>
    <property type="match status" value="1"/>
</dbReference>
<dbReference type="Gene3D" id="3.90.700.10">
    <property type="entry name" value="Succinate dehydrogenase/fumarate reductase flavoprotein, catalytic domain"/>
    <property type="match status" value="1"/>
</dbReference>
<dbReference type="SUPFAM" id="SSF56281">
    <property type="entry name" value="Metallo-hydrolase/oxidoreductase"/>
    <property type="match status" value="1"/>
</dbReference>
<dbReference type="NCBIfam" id="NF006130">
    <property type="entry name" value="PRK08274.1"/>
    <property type="match status" value="1"/>
</dbReference>
<keyword evidence="3" id="KW-0274">FAD</keyword>
<evidence type="ECO:0000256" key="1">
    <source>
        <dbReference type="ARBA" id="ARBA00001974"/>
    </source>
</evidence>
<dbReference type="InterPro" id="IPR050315">
    <property type="entry name" value="FAD-oxidoreductase_2"/>
</dbReference>
<protein>
    <submittedName>
        <fullName evidence="7">Precorrin 3B synthase CobZ</fullName>
    </submittedName>
</protein>
<reference evidence="7 8" key="1">
    <citation type="submission" date="2015-01" db="EMBL/GenBank/DDBJ databases">
        <title>The Genome Sequence of Exophiala xenobiotica CBS118157.</title>
        <authorList>
            <consortium name="The Broad Institute Genomics Platform"/>
            <person name="Cuomo C."/>
            <person name="de Hoog S."/>
            <person name="Gorbushina A."/>
            <person name="Stielow B."/>
            <person name="Teixiera M."/>
            <person name="Abouelleil A."/>
            <person name="Chapman S.B."/>
            <person name="Priest M."/>
            <person name="Young S.K."/>
            <person name="Wortman J."/>
            <person name="Nusbaum C."/>
            <person name="Birren B."/>
        </authorList>
    </citation>
    <scope>NUCLEOTIDE SEQUENCE [LARGE SCALE GENOMIC DNA]</scope>
    <source>
        <strain evidence="7 8">CBS 118157</strain>
    </source>
</reference>
<dbReference type="AlphaFoldDB" id="A0A0D2E6S6"/>
<feature type="region of interest" description="Disordered" evidence="5">
    <location>
        <begin position="648"/>
        <end position="667"/>
    </location>
</feature>
<keyword evidence="8" id="KW-1185">Reference proteome</keyword>
<dbReference type="Gene3D" id="3.60.15.10">
    <property type="entry name" value="Ribonuclease Z/Hydroxyacylglutathione hydrolase-like"/>
    <property type="match status" value="1"/>
</dbReference>
<dbReference type="GeneID" id="25333935"/>
<dbReference type="SUPFAM" id="SSF56425">
    <property type="entry name" value="Succinate dehydrogenase/fumarate reductase flavoprotein, catalytic domain"/>
    <property type="match status" value="1"/>
</dbReference>
<keyword evidence="2" id="KW-0285">Flavoprotein</keyword>